<evidence type="ECO:0000256" key="2">
    <source>
        <dbReference type="ARBA" id="ARBA00021549"/>
    </source>
</evidence>
<evidence type="ECO:0000256" key="1">
    <source>
        <dbReference type="ARBA" id="ARBA00004377"/>
    </source>
</evidence>
<evidence type="ECO:0000256" key="6">
    <source>
        <dbReference type="ARBA" id="ARBA00022692"/>
    </source>
</evidence>
<name>A0A1Y6D1Z2_9GAMM</name>
<dbReference type="GO" id="GO:0005886">
    <property type="term" value="C:plasma membrane"/>
    <property type="evidence" value="ECO:0007669"/>
    <property type="project" value="UniProtKB-SubCell"/>
</dbReference>
<evidence type="ECO:0000256" key="8">
    <source>
        <dbReference type="ARBA" id="ARBA00023136"/>
    </source>
</evidence>
<keyword evidence="5" id="KW-0997">Cell inner membrane</keyword>
<dbReference type="InterPro" id="IPR012902">
    <property type="entry name" value="N_methyl_site"/>
</dbReference>
<feature type="domain" description="General secretion pathway GspH" evidence="12">
    <location>
        <begin position="49"/>
        <end position="145"/>
    </location>
</feature>
<keyword evidence="4" id="KW-0488">Methylation</keyword>
<evidence type="ECO:0000313" key="13">
    <source>
        <dbReference type="EMBL" id="SMF96958.1"/>
    </source>
</evidence>
<evidence type="ECO:0000256" key="3">
    <source>
        <dbReference type="ARBA" id="ARBA00022475"/>
    </source>
</evidence>
<organism evidence="13 14">
    <name type="scientific">Methylomagnum ishizawai</name>
    <dbReference type="NCBI Taxonomy" id="1760988"/>
    <lineage>
        <taxon>Bacteria</taxon>
        <taxon>Pseudomonadati</taxon>
        <taxon>Pseudomonadota</taxon>
        <taxon>Gammaproteobacteria</taxon>
        <taxon>Methylococcales</taxon>
        <taxon>Methylococcaceae</taxon>
        <taxon>Methylomagnum</taxon>
    </lineage>
</organism>
<dbReference type="SUPFAM" id="SSF54523">
    <property type="entry name" value="Pili subunits"/>
    <property type="match status" value="1"/>
</dbReference>
<dbReference type="STRING" id="1760988.SAMN02949497_4372"/>
<dbReference type="Proteomes" id="UP000192923">
    <property type="component" value="Unassembled WGS sequence"/>
</dbReference>
<evidence type="ECO:0000256" key="5">
    <source>
        <dbReference type="ARBA" id="ARBA00022519"/>
    </source>
</evidence>
<evidence type="ECO:0000313" key="14">
    <source>
        <dbReference type="Proteomes" id="UP000192923"/>
    </source>
</evidence>
<dbReference type="Pfam" id="PF12019">
    <property type="entry name" value="GspH"/>
    <property type="match status" value="1"/>
</dbReference>
<evidence type="ECO:0000259" key="12">
    <source>
        <dbReference type="Pfam" id="PF12019"/>
    </source>
</evidence>
<sequence length="159" mass="17297">MARRRGSGPVAWGFTLLEMLLALVIAGLLMAVVLPNFAPLLGRAQLYSAARDVASALRHARGQALIRGKEATFELEIDNHRYRVTGRNKSYSLPGTVDLSLYTTASETLDEGTGRIRFFPDGSATGGRVTLVGGGQKRYVDVSWLTGEVKIREDADDED</sequence>
<evidence type="ECO:0000256" key="9">
    <source>
        <dbReference type="ARBA" id="ARBA00025772"/>
    </source>
</evidence>
<dbReference type="EMBL" id="FXAM01000001">
    <property type="protein sequence ID" value="SMF96958.1"/>
    <property type="molecule type" value="Genomic_DNA"/>
</dbReference>
<comment type="subcellular location">
    <subcellularLocation>
        <location evidence="1">Cell inner membrane</location>
        <topology evidence="1">Single-pass membrane protein</topology>
    </subcellularLocation>
</comment>
<dbReference type="GO" id="GO:0015628">
    <property type="term" value="P:protein secretion by the type II secretion system"/>
    <property type="evidence" value="ECO:0007669"/>
    <property type="project" value="InterPro"/>
</dbReference>
<evidence type="ECO:0000256" key="11">
    <source>
        <dbReference type="SAM" id="Phobius"/>
    </source>
</evidence>
<gene>
    <name evidence="13" type="ORF">SAMN02949497_4372</name>
</gene>
<dbReference type="AlphaFoldDB" id="A0A1Y6D1Z2"/>
<accession>A0A1Y6D1Z2</accession>
<evidence type="ECO:0000256" key="10">
    <source>
        <dbReference type="ARBA" id="ARBA00030775"/>
    </source>
</evidence>
<proteinExistence type="inferred from homology"/>
<dbReference type="NCBIfam" id="TIGR02532">
    <property type="entry name" value="IV_pilin_GFxxxE"/>
    <property type="match status" value="1"/>
</dbReference>
<dbReference type="InterPro" id="IPR022346">
    <property type="entry name" value="T2SS_GspH"/>
</dbReference>
<keyword evidence="3" id="KW-1003">Cell membrane</keyword>
<keyword evidence="7 11" id="KW-1133">Transmembrane helix</keyword>
<evidence type="ECO:0000256" key="4">
    <source>
        <dbReference type="ARBA" id="ARBA00022481"/>
    </source>
</evidence>
<dbReference type="GO" id="GO:0015627">
    <property type="term" value="C:type II protein secretion system complex"/>
    <property type="evidence" value="ECO:0007669"/>
    <property type="project" value="InterPro"/>
</dbReference>
<keyword evidence="6 11" id="KW-0812">Transmembrane</keyword>
<protein>
    <recommendedName>
        <fullName evidence="2">Type II secretion system protein H</fullName>
    </recommendedName>
    <alternativeName>
        <fullName evidence="10">General secretion pathway protein H</fullName>
    </alternativeName>
</protein>
<feature type="transmembrane region" description="Helical" evidence="11">
    <location>
        <begin position="12"/>
        <end position="34"/>
    </location>
</feature>
<comment type="similarity">
    <text evidence="9">Belongs to the GSP H family.</text>
</comment>
<evidence type="ECO:0000256" key="7">
    <source>
        <dbReference type="ARBA" id="ARBA00022989"/>
    </source>
</evidence>
<reference evidence="13 14" key="1">
    <citation type="submission" date="2016-12" db="EMBL/GenBank/DDBJ databases">
        <authorList>
            <person name="Song W.-J."/>
            <person name="Kurnit D.M."/>
        </authorList>
    </citation>
    <scope>NUCLEOTIDE SEQUENCE [LARGE SCALE GENOMIC DNA]</scope>
    <source>
        <strain evidence="13 14">175</strain>
    </source>
</reference>
<keyword evidence="8 11" id="KW-0472">Membrane</keyword>
<dbReference type="Gene3D" id="3.30.700.10">
    <property type="entry name" value="Glycoprotein, Type 4 Pilin"/>
    <property type="match status" value="1"/>
</dbReference>
<dbReference type="RefSeq" id="WP_254899438.1">
    <property type="nucleotide sequence ID" value="NZ_FXAM01000001.1"/>
</dbReference>
<keyword evidence="14" id="KW-1185">Reference proteome</keyword>
<dbReference type="InterPro" id="IPR045584">
    <property type="entry name" value="Pilin-like"/>
</dbReference>